<evidence type="ECO:0000313" key="2">
    <source>
        <dbReference type="EMBL" id="MBW4660286.1"/>
    </source>
</evidence>
<gene>
    <name evidence="2" type="ORF">KME15_16545</name>
</gene>
<dbReference type="Proteomes" id="UP000757435">
    <property type="component" value="Unassembled WGS sequence"/>
</dbReference>
<dbReference type="EMBL" id="JAHHHD010000019">
    <property type="protein sequence ID" value="MBW4660286.1"/>
    <property type="molecule type" value="Genomic_DNA"/>
</dbReference>
<dbReference type="GO" id="GO:0005200">
    <property type="term" value="F:structural constituent of cytoskeleton"/>
    <property type="evidence" value="ECO:0007669"/>
    <property type="project" value="TreeGrafter"/>
</dbReference>
<evidence type="ECO:0000256" key="1">
    <source>
        <dbReference type="SAM" id="Coils"/>
    </source>
</evidence>
<sequence>MQNSMRLKLELLGGSAIATLALLIGISYTNPSGFRNIALASLGGAVTAAVGTLTLCAINDRTGVLQREISKLEIEVKSLKTKLDKEYEDAAALVIICEQLQDAVSKHEFELSEAGSKVVAIEQQAKQWQLAAHNSRNAALNLKAQLEQLQANFNERLHQAVKAKANQIARRNADMYISKRKEELTAIDTAHLEQLQSIKESYQKELEELQTLLGQREQQLSEFAIEIKTWDEEIMPGTRSAFTESATSLQLQLQLAAQRLEALQNTNAQLQAPRLFPGTTAIDATGNRIVQHFAAYEVILDAVEAILIPTGFRLRFKCDRTNEFTKLTEEEFDKRTAEPGLMGLSYALLDFALDTRNFIVSVDIVTAPPLATGGGGAIASGKPITAATATDLVSKGSASSEDAFRALGCFPASEFENVIRDKFVPRVRVVAGSTGGKSPLMELIAVALAKQNQAELWLINPVPGSPKDWFSIPGLVQPGTDVTQEAIAQLQKAHRELNERNKNLSQKYRFLIVCADEINRLAREFADLGTVIKDYYQISDHAQMGFITAGQGGNVSGVSGAAKTDNAKKLMEEDFQNATQVFTAQAAKAWLQKKNVSLLPKLTELEALCRQLNEAAGLSPRPKPGTKVVDRHAYRVALVVSPATDEPFFLQIPPYSHYADKLNGISFPDGAMITAPYENQVALGLASDPLTCPHCGSAHTKQDRPLKTEIKRKCNDCGNFYKVPKLTLTSSRKAFSIDARGQ</sequence>
<keyword evidence="1" id="KW-0175">Coiled coil</keyword>
<feature type="coiled-coil region" evidence="1">
    <location>
        <begin position="62"/>
        <end position="89"/>
    </location>
</feature>
<accession>A0A951QEH6</accession>
<feature type="coiled-coil region" evidence="1">
    <location>
        <begin position="192"/>
        <end position="219"/>
    </location>
</feature>
<comment type="caution">
    <text evidence="2">The sequence shown here is derived from an EMBL/GenBank/DDBJ whole genome shotgun (WGS) entry which is preliminary data.</text>
</comment>
<dbReference type="GO" id="GO:0005856">
    <property type="term" value="C:cytoskeleton"/>
    <property type="evidence" value="ECO:0007669"/>
    <property type="project" value="TreeGrafter"/>
</dbReference>
<protein>
    <submittedName>
        <fullName evidence="2">Uncharacterized protein</fullName>
    </submittedName>
</protein>
<dbReference type="PANTHER" id="PTHR47357:SF1">
    <property type="entry name" value="SPINDLE POLE BODY COMPONENT 110"/>
    <property type="match status" value="1"/>
</dbReference>
<reference evidence="2" key="1">
    <citation type="submission" date="2021-05" db="EMBL/GenBank/DDBJ databases">
        <authorList>
            <person name="Pietrasiak N."/>
            <person name="Ward R."/>
            <person name="Stajich J.E."/>
            <person name="Kurbessoian T."/>
        </authorList>
    </citation>
    <scope>NUCLEOTIDE SEQUENCE</scope>
    <source>
        <strain evidence="2">UHER 2000/2452</strain>
    </source>
</reference>
<proteinExistence type="predicted"/>
<name>A0A951QEH6_9CYAN</name>
<organism evidence="2 3">
    <name type="scientific">Drouetiella hepatica Uher 2000/2452</name>
    <dbReference type="NCBI Taxonomy" id="904376"/>
    <lineage>
        <taxon>Bacteria</taxon>
        <taxon>Bacillati</taxon>
        <taxon>Cyanobacteriota</taxon>
        <taxon>Cyanophyceae</taxon>
        <taxon>Oculatellales</taxon>
        <taxon>Oculatellaceae</taxon>
        <taxon>Drouetiella</taxon>
    </lineage>
</organism>
<dbReference type="Gene3D" id="3.40.50.300">
    <property type="entry name" value="P-loop containing nucleotide triphosphate hydrolases"/>
    <property type="match status" value="1"/>
</dbReference>
<dbReference type="PANTHER" id="PTHR47357">
    <property type="entry name" value="COP1-INTERACTIVE PROTEIN 1"/>
    <property type="match status" value="1"/>
</dbReference>
<dbReference type="AlphaFoldDB" id="A0A951QEH6"/>
<dbReference type="InterPro" id="IPR027417">
    <property type="entry name" value="P-loop_NTPase"/>
</dbReference>
<reference evidence="2" key="2">
    <citation type="journal article" date="2022" name="Microbiol. Resour. Announc.">
        <title>Metagenome Sequencing to Explore Phylogenomics of Terrestrial Cyanobacteria.</title>
        <authorList>
            <person name="Ward R.D."/>
            <person name="Stajich J.E."/>
            <person name="Johansen J.R."/>
            <person name="Huntemann M."/>
            <person name="Clum A."/>
            <person name="Foster B."/>
            <person name="Foster B."/>
            <person name="Roux S."/>
            <person name="Palaniappan K."/>
            <person name="Varghese N."/>
            <person name="Mukherjee S."/>
            <person name="Reddy T.B.K."/>
            <person name="Daum C."/>
            <person name="Copeland A."/>
            <person name="Chen I.A."/>
            <person name="Ivanova N.N."/>
            <person name="Kyrpides N.C."/>
            <person name="Shapiro N."/>
            <person name="Eloe-Fadrosh E.A."/>
            <person name="Pietrasiak N."/>
        </authorList>
    </citation>
    <scope>NUCLEOTIDE SEQUENCE</scope>
    <source>
        <strain evidence="2">UHER 2000/2452</strain>
    </source>
</reference>
<evidence type="ECO:0000313" key="3">
    <source>
        <dbReference type="Proteomes" id="UP000757435"/>
    </source>
</evidence>
<feature type="coiled-coil region" evidence="1">
    <location>
        <begin position="480"/>
        <end position="507"/>
    </location>
</feature>